<dbReference type="Proteomes" id="UP000199017">
    <property type="component" value="Unassembled WGS sequence"/>
</dbReference>
<feature type="transmembrane region" description="Helical" evidence="1">
    <location>
        <begin position="146"/>
        <end position="165"/>
    </location>
</feature>
<keyword evidence="1" id="KW-0812">Transmembrane</keyword>
<keyword evidence="1" id="KW-1133">Transmembrane helix</keyword>
<evidence type="ECO:0000313" key="2">
    <source>
        <dbReference type="EMBL" id="SDJ02889.1"/>
    </source>
</evidence>
<feature type="transmembrane region" description="Helical" evidence="1">
    <location>
        <begin position="78"/>
        <end position="102"/>
    </location>
</feature>
<sequence>MIFFLGSVTVRNFELKEELFTNIKEKISDYKLQGMEEEEAYKEAVISMGDLSGLVDDMRRIGQDKAKSSVYTTMTARIATAGIIAGVLLILFGLLTSAMLYFMNLPGVSVTGPAVFIVAGGALLTYSVLTKETAKRYVMNKIRASLYSLAIGLILFGIYTAMAAGTATGELFIAIGAFMFFFLSGTGLYLGLLFTGRNRRKELY</sequence>
<feature type="transmembrane region" description="Helical" evidence="1">
    <location>
        <begin position="108"/>
        <end position="126"/>
    </location>
</feature>
<accession>A0A1G8QDL5</accession>
<dbReference type="EMBL" id="FNDU01000019">
    <property type="protein sequence ID" value="SDJ02889.1"/>
    <property type="molecule type" value="Genomic_DNA"/>
</dbReference>
<organism evidence="2 3">
    <name type="scientific">Alteribacillus bidgolensis</name>
    <dbReference type="NCBI Taxonomy" id="930129"/>
    <lineage>
        <taxon>Bacteria</taxon>
        <taxon>Bacillati</taxon>
        <taxon>Bacillota</taxon>
        <taxon>Bacilli</taxon>
        <taxon>Bacillales</taxon>
        <taxon>Bacillaceae</taxon>
        <taxon>Alteribacillus</taxon>
    </lineage>
</organism>
<name>A0A1G8QDL5_9BACI</name>
<evidence type="ECO:0000313" key="3">
    <source>
        <dbReference type="Proteomes" id="UP000199017"/>
    </source>
</evidence>
<keyword evidence="1" id="KW-0472">Membrane</keyword>
<feature type="transmembrane region" description="Helical" evidence="1">
    <location>
        <begin position="171"/>
        <end position="194"/>
    </location>
</feature>
<dbReference type="InterPro" id="IPR047928">
    <property type="entry name" value="Perm_prefix_1"/>
</dbReference>
<keyword evidence="3" id="KW-1185">Reference proteome</keyword>
<evidence type="ECO:0000256" key="1">
    <source>
        <dbReference type="SAM" id="Phobius"/>
    </source>
</evidence>
<dbReference type="AlphaFoldDB" id="A0A1G8QDL5"/>
<proteinExistence type="predicted"/>
<dbReference type="STRING" id="930129.SAMN05216352_11937"/>
<protein>
    <submittedName>
        <fullName evidence="2">Uncharacterized protein</fullName>
    </submittedName>
</protein>
<dbReference type="NCBIfam" id="NF038403">
    <property type="entry name" value="perm_prefix_1"/>
    <property type="match status" value="1"/>
</dbReference>
<gene>
    <name evidence="2" type="ORF">SAMN05216352_11937</name>
</gene>
<reference evidence="2 3" key="1">
    <citation type="submission" date="2016-10" db="EMBL/GenBank/DDBJ databases">
        <authorList>
            <person name="de Groot N.N."/>
        </authorList>
    </citation>
    <scope>NUCLEOTIDE SEQUENCE [LARGE SCALE GENOMIC DNA]</scope>
    <source>
        <strain evidence="3">P4B,CCM 7963,CECT 7998,DSM 25260,IBRC-M 10614,KCTC 13821</strain>
    </source>
</reference>